<dbReference type="Gene3D" id="3.40.50.150">
    <property type="entry name" value="Vaccinia Virus protein VP39"/>
    <property type="match status" value="1"/>
</dbReference>
<dbReference type="InterPro" id="IPR016181">
    <property type="entry name" value="Acyl_CoA_acyltransferase"/>
</dbReference>
<gene>
    <name evidence="7" type="ORF">AB1Y20_006499</name>
</gene>
<evidence type="ECO:0000256" key="1">
    <source>
        <dbReference type="ARBA" id="ARBA00022450"/>
    </source>
</evidence>
<dbReference type="InterPro" id="IPR029063">
    <property type="entry name" value="SAM-dependent_MTases_sf"/>
</dbReference>
<dbReference type="SUPFAM" id="SSF53335">
    <property type="entry name" value="S-adenosyl-L-methionine-dependent methyltransferases"/>
    <property type="match status" value="1"/>
</dbReference>
<feature type="domain" description="AprA winged helix" evidence="6">
    <location>
        <begin position="142"/>
        <end position="228"/>
    </location>
</feature>
<keyword evidence="1" id="KW-0596">Phosphopantetheine</keyword>
<proteinExistence type="predicted"/>
<protein>
    <submittedName>
        <fullName evidence="7">Uncharacterized protein</fullName>
    </submittedName>
</protein>
<dbReference type="Pfam" id="PF00550">
    <property type="entry name" value="PP-binding"/>
    <property type="match status" value="1"/>
</dbReference>
<name>A0AB34IXM1_PRYPA</name>
<reference evidence="7 8" key="1">
    <citation type="journal article" date="2024" name="Science">
        <title>Giant polyketide synthase enzymes in the biosynthesis of giant marine polyether toxins.</title>
        <authorList>
            <person name="Fallon T.R."/>
            <person name="Shende V.V."/>
            <person name="Wierzbicki I.H."/>
            <person name="Pendleton A.L."/>
            <person name="Watervoot N.F."/>
            <person name="Auber R.P."/>
            <person name="Gonzalez D.J."/>
            <person name="Wisecaver J.H."/>
            <person name="Moore B.S."/>
        </authorList>
    </citation>
    <scope>NUCLEOTIDE SEQUENCE [LARGE SCALE GENOMIC DNA]</scope>
    <source>
        <strain evidence="7 8">12B1</strain>
    </source>
</reference>
<dbReference type="Proteomes" id="UP001515480">
    <property type="component" value="Unassembled WGS sequence"/>
</dbReference>
<feature type="domain" description="AprA-like MT2-like" evidence="4">
    <location>
        <begin position="242"/>
        <end position="513"/>
    </location>
</feature>
<dbReference type="SUPFAM" id="SSF47336">
    <property type="entry name" value="ACP-like"/>
    <property type="match status" value="1"/>
</dbReference>
<dbReference type="InterPro" id="IPR009081">
    <property type="entry name" value="PP-bd_ACP"/>
</dbReference>
<dbReference type="Gene3D" id="3.40.630.30">
    <property type="match status" value="1"/>
</dbReference>
<dbReference type="AlphaFoldDB" id="A0AB34IXM1"/>
<dbReference type="PROSITE" id="PS00012">
    <property type="entry name" value="PHOSPHOPANTETHEINE"/>
    <property type="match status" value="1"/>
</dbReference>
<dbReference type="Pfam" id="PF23589">
    <property type="entry name" value="WHD_AprA"/>
    <property type="match status" value="1"/>
</dbReference>
<dbReference type="EMBL" id="JBGBPQ010000015">
    <property type="protein sequence ID" value="KAL1510168.1"/>
    <property type="molecule type" value="Genomic_DNA"/>
</dbReference>
<evidence type="ECO:0000313" key="7">
    <source>
        <dbReference type="EMBL" id="KAL1510168.1"/>
    </source>
</evidence>
<evidence type="ECO:0000259" key="4">
    <source>
        <dbReference type="Pfam" id="PF23525"/>
    </source>
</evidence>
<sequence>MVLHDENQLSMYDYPLWLHGYAALATLRAARPALRSILDAPSTLEGVVAATQANPGHLQIALRTLTALQWVSKDSTGVYRTTEEVVACAQPAAIDALFEDVFGTAGELLPRLARWLPSVADGWSDFAVDVTKVPMLREMLTGAVVAPLLLELRSRSSLEGKIHLAGPLSTVWTVSGFFAQQGLATFNSKTRCLSLTTAGKFMVDRSAAFGVGLSYRPMFYRLDEALFGSPGEVFAHDEEGNELHVDRVLNVVGSGFMHKRYFHDMMTVHVQKIFNIEPVSSQPRAVVDMGCGDGTLLSTIFDYVKNHTLRGKHLSTHPLTMVGVDFSHASLKQTAATLSAAGVPHHTLWGDIGDPASMQAQIESRFGVTKDEVLHVRSFLDHDRPYIPPQTPPSAALAATLNAFSDGAYTQPSGAVVAPSDVFCSLVEHLQRWREVLGKFGLLVLEVSLLPVESTTKYMREATSLHFDCCQAHSGQLLMPATHFSLGAATAGLEPTPEVLMYPKKSPFTRVVLQNLRPDDVSIRLATMDDLPELYKLEAHWGAEELQVTYDVLKKRLDQHPFGQIVAVKDGAIVGAMYSQRVPSARLLHTAKRATELELHVPGAPVVQLLGVVVEADSGVGYKLRNHMVLMARLDSSVERACGITRCRSRQPDDTRDYQTYVDETHLTDKGLLFHAAVGAAIGPLVPDYRPADKINFGYGVLVTYEFREDAAESDADEESNCTMVETEASCIKLVCDTLDSLRYAGQAEGPVDWDTGRKQQGFMQLGLDSLDVVQLVAKLNEKIPIVLSHTVVFEKPNASELGRFIFHECEKLKTGEESGAADGPDDDLGIEADPAVFGGEVVQIPAKSFDDFLAGLKRDAAGNVDIEDLKRPPHGDRSEEGLKWSPTLGYHKDTDEEYWEGKALSYIKLKQIQAVCNAFDVEVDVETMQNWTVAQAKAYFLAGGKA</sequence>
<dbReference type="InterPro" id="IPR056395">
    <property type="entry name" value="WH_AprA"/>
</dbReference>
<dbReference type="InterPro" id="IPR056394">
    <property type="entry name" value="AprA-like_N"/>
</dbReference>
<accession>A0AB34IXM1</accession>
<dbReference type="InterPro" id="IPR006162">
    <property type="entry name" value="Ppantetheine_attach_site"/>
</dbReference>
<dbReference type="Pfam" id="PF23525">
    <property type="entry name" value="Methyltransf_36"/>
    <property type="match status" value="1"/>
</dbReference>
<dbReference type="Pfam" id="PF23526">
    <property type="entry name" value="AprA_N"/>
    <property type="match status" value="1"/>
</dbReference>
<evidence type="ECO:0000259" key="6">
    <source>
        <dbReference type="Pfam" id="PF23589"/>
    </source>
</evidence>
<organism evidence="7 8">
    <name type="scientific">Prymnesium parvum</name>
    <name type="common">Toxic golden alga</name>
    <dbReference type="NCBI Taxonomy" id="97485"/>
    <lineage>
        <taxon>Eukaryota</taxon>
        <taxon>Haptista</taxon>
        <taxon>Haptophyta</taxon>
        <taxon>Prymnesiophyceae</taxon>
        <taxon>Prymnesiales</taxon>
        <taxon>Prymnesiaceae</taxon>
        <taxon>Prymnesium</taxon>
    </lineage>
</organism>
<evidence type="ECO:0000259" key="5">
    <source>
        <dbReference type="Pfam" id="PF23526"/>
    </source>
</evidence>
<dbReference type="SUPFAM" id="SSF55729">
    <property type="entry name" value="Acyl-CoA N-acyltransferases (Nat)"/>
    <property type="match status" value="1"/>
</dbReference>
<feature type="domain" description="AprA-like N-terminal" evidence="5">
    <location>
        <begin position="17"/>
        <end position="72"/>
    </location>
</feature>
<keyword evidence="8" id="KW-1185">Reference proteome</keyword>
<dbReference type="InterPro" id="IPR056393">
    <property type="entry name" value="AprA-like_MT2"/>
</dbReference>
<feature type="domain" description="Carrier" evidence="3">
    <location>
        <begin position="760"/>
        <end position="806"/>
    </location>
</feature>
<comment type="caution">
    <text evidence="7">The sequence shown here is derived from an EMBL/GenBank/DDBJ whole genome shotgun (WGS) entry which is preliminary data.</text>
</comment>
<dbReference type="InterPro" id="IPR036736">
    <property type="entry name" value="ACP-like_sf"/>
</dbReference>
<dbReference type="Gene3D" id="1.10.1200.10">
    <property type="entry name" value="ACP-like"/>
    <property type="match status" value="1"/>
</dbReference>
<evidence type="ECO:0000313" key="8">
    <source>
        <dbReference type="Proteomes" id="UP001515480"/>
    </source>
</evidence>
<keyword evidence="2" id="KW-0597">Phosphoprotein</keyword>
<evidence type="ECO:0000259" key="3">
    <source>
        <dbReference type="Pfam" id="PF00550"/>
    </source>
</evidence>
<evidence type="ECO:0000256" key="2">
    <source>
        <dbReference type="ARBA" id="ARBA00022553"/>
    </source>
</evidence>